<evidence type="ECO:0000256" key="17">
    <source>
        <dbReference type="ARBA" id="ARBA00081344"/>
    </source>
</evidence>
<feature type="binding site" evidence="19">
    <location>
        <position position="216"/>
    </location>
    <ligand>
        <name>substrate</name>
    </ligand>
</feature>
<evidence type="ECO:0000256" key="4">
    <source>
        <dbReference type="ARBA" id="ARBA00022664"/>
    </source>
</evidence>
<proteinExistence type="inferred from homology"/>
<evidence type="ECO:0000256" key="6">
    <source>
        <dbReference type="ARBA" id="ARBA00023235"/>
    </source>
</evidence>
<dbReference type="InterPro" id="IPR001406">
    <property type="entry name" value="PsdUridine_synth_TruA"/>
</dbReference>
<dbReference type="CTD" id="80324"/>
<dbReference type="Gene3D" id="3.30.70.660">
    <property type="entry name" value="Pseudouridine synthase I, catalytic domain, C-terminal subdomain"/>
    <property type="match status" value="1"/>
</dbReference>
<evidence type="ECO:0000256" key="15">
    <source>
        <dbReference type="ARBA" id="ARBA00079087"/>
    </source>
</evidence>
<feature type="domain" description="Pseudouridine synthase I TruA alpha/beta" evidence="21">
    <location>
        <begin position="251"/>
        <end position="354"/>
    </location>
</feature>
<comment type="catalytic activity">
    <reaction evidence="1">
        <text>a uridine in mRNA = a pseudouridine in mRNA</text>
        <dbReference type="Rhea" id="RHEA:56644"/>
        <dbReference type="Rhea" id="RHEA-COMP:14658"/>
        <dbReference type="Rhea" id="RHEA-COMP:14659"/>
        <dbReference type="ChEBI" id="CHEBI:65314"/>
        <dbReference type="ChEBI" id="CHEBI:65315"/>
    </reaction>
</comment>
<dbReference type="EC" id="5.4.99.12" evidence="12"/>
<comment type="similarity">
    <text evidence="3">Belongs to the tRNA pseudouridine synthase TruA family.</text>
</comment>
<dbReference type="KEGG" id="goe:100905630"/>
<dbReference type="InterPro" id="IPR020103">
    <property type="entry name" value="PsdUridine_synth_cat_dom_sf"/>
</dbReference>
<dbReference type="Gene3D" id="3.30.70.580">
    <property type="entry name" value="Pseudouridine synthase I, catalytic domain, N-terminal subdomain"/>
    <property type="match status" value="1"/>
</dbReference>
<dbReference type="GO" id="GO:0031119">
    <property type="term" value="P:tRNA pseudouridine synthesis"/>
    <property type="evidence" value="ECO:0007669"/>
    <property type="project" value="InterPro"/>
</dbReference>
<feature type="region of interest" description="Disordered" evidence="20">
    <location>
        <begin position="423"/>
        <end position="453"/>
    </location>
</feature>
<protein>
    <recommendedName>
        <fullName evidence="13">Pseudouridylate synthase 1 homolog</fullName>
        <ecNumber evidence="12">5.4.99.12</ecNumber>
    </recommendedName>
    <alternativeName>
        <fullName evidence="14">tRNA pseudouridine synthase 1</fullName>
    </alternativeName>
    <alternativeName>
        <fullName evidence="17">tRNA pseudouridine(38-40) synthase</fullName>
    </alternativeName>
    <alternativeName>
        <fullName evidence="15">tRNA pseudouridylate synthase I</fullName>
    </alternativeName>
    <alternativeName>
        <fullName evidence="16">tRNA-uridine isomerase I</fullName>
    </alternativeName>
</protein>
<dbReference type="RefSeq" id="XP_018495425.1">
    <property type="nucleotide sequence ID" value="XM_018639909.2"/>
</dbReference>
<evidence type="ECO:0000259" key="21">
    <source>
        <dbReference type="Pfam" id="PF01416"/>
    </source>
</evidence>
<evidence type="ECO:0000256" key="5">
    <source>
        <dbReference type="ARBA" id="ARBA00022694"/>
    </source>
</evidence>
<evidence type="ECO:0000256" key="19">
    <source>
        <dbReference type="PIRSR" id="PIRSR641708-2"/>
    </source>
</evidence>
<dbReference type="GO" id="GO:0005634">
    <property type="term" value="C:nucleus"/>
    <property type="evidence" value="ECO:0007669"/>
    <property type="project" value="UniProtKB-SubCell"/>
</dbReference>
<dbReference type="FunFam" id="3.30.70.580:FF:000002">
    <property type="entry name" value="tRNA pseudouridine synthase"/>
    <property type="match status" value="1"/>
</dbReference>
<dbReference type="InterPro" id="IPR041708">
    <property type="entry name" value="PUS1/PUS2-like"/>
</dbReference>
<dbReference type="PANTHER" id="PTHR11142">
    <property type="entry name" value="PSEUDOURIDYLATE SYNTHASE"/>
    <property type="match status" value="1"/>
</dbReference>
<keyword evidence="6" id="KW-0413">Isomerase</keyword>
<evidence type="ECO:0000256" key="18">
    <source>
        <dbReference type="PIRSR" id="PIRSR641708-1"/>
    </source>
</evidence>
<dbReference type="SUPFAM" id="SSF55120">
    <property type="entry name" value="Pseudouridine synthase"/>
    <property type="match status" value="1"/>
</dbReference>
<keyword evidence="5" id="KW-0819">tRNA processing</keyword>
<dbReference type="InterPro" id="IPR020095">
    <property type="entry name" value="PsdUridine_synth_TruA_C"/>
</dbReference>
<dbReference type="PANTHER" id="PTHR11142:SF4">
    <property type="entry name" value="PSEUDOURIDYLATE SYNTHASE 1 HOMOLOG"/>
    <property type="match status" value="1"/>
</dbReference>
<comment type="catalytic activity">
    <reaction evidence="9">
        <text>uridine(38/39/40) in tRNA = pseudouridine(38/39/40) in tRNA</text>
        <dbReference type="Rhea" id="RHEA:22376"/>
        <dbReference type="Rhea" id="RHEA-COMP:10085"/>
        <dbReference type="Rhea" id="RHEA-COMP:10087"/>
        <dbReference type="ChEBI" id="CHEBI:65314"/>
        <dbReference type="ChEBI" id="CHEBI:65315"/>
        <dbReference type="EC" id="5.4.99.12"/>
    </reaction>
</comment>
<dbReference type="Pfam" id="PF01416">
    <property type="entry name" value="PseudoU_synth_1"/>
    <property type="match status" value="1"/>
</dbReference>
<dbReference type="FunFam" id="3.30.70.660:FF:000002">
    <property type="entry name" value="tRNA pseudouridine synthase"/>
    <property type="match status" value="1"/>
</dbReference>
<dbReference type="InterPro" id="IPR020097">
    <property type="entry name" value="PsdUridine_synth_TruA_a/b_dom"/>
</dbReference>
<dbReference type="AlphaFoldDB" id="A0AAJ7P9Y9"/>
<accession>A0AAJ7P9Y9</accession>
<gene>
    <name evidence="23" type="primary">LOC100905630</name>
</gene>
<sequence>MLCAEIVRNRPAKFFDLCRLVPLRSWCTSIMPELAEKREAESGVVEVTENQAKKPKLDEKDRTYLTQASEAIVMNNAPQVTADGSAETKATEQKWKLKKFAMCLTYCGKGYLGLQKNPGFKTIEGDLLEACVKAGVITPESAEYPQGISFQRAARTDKGVSAARQILSLKLPTTKEPPEEMVRKINEHLVDQIRVIGLKRVTKNFNSKNNADARTYLYICPTFAFTPHDQVVNESYRLPSERVEEINRLLKMYIGCHNFHNFTSGKLYTEASAKRVLFEVDCSSPFMVGKLEYVQFRLKGQSFMLHQIRKMVGTIIGIMRGYTTEAFITRAFGPEKLDVPKAPPLGLMLDTVHYTRYDDRYGGDGSHETITWEEYQDVVHNFKVKHILPNIWDTEENGESMIGWLADLDICTFDLARVHESVPKTVQDAPEDDVHSDDESDVEGHADTDDKLL</sequence>
<feature type="compositionally biased region" description="Acidic residues" evidence="20">
    <location>
        <begin position="429"/>
        <end position="441"/>
    </location>
</feature>
<reference evidence="23" key="1">
    <citation type="submission" date="2025-08" db="UniProtKB">
        <authorList>
            <consortium name="RefSeq"/>
        </authorList>
    </citation>
    <scope>IDENTIFICATION</scope>
</reference>
<evidence type="ECO:0000256" key="11">
    <source>
        <dbReference type="ARBA" id="ARBA00064589"/>
    </source>
</evidence>
<dbReference type="HAMAP" id="MF_00171">
    <property type="entry name" value="TruA"/>
    <property type="match status" value="1"/>
</dbReference>
<evidence type="ECO:0000256" key="14">
    <source>
        <dbReference type="ARBA" id="ARBA00075153"/>
    </source>
</evidence>
<keyword evidence="22" id="KW-1185">Reference proteome</keyword>
<dbReference type="GO" id="GO:0160147">
    <property type="term" value="F:tRNA pseudouridine(38-40) synthase activity"/>
    <property type="evidence" value="ECO:0007669"/>
    <property type="project" value="UniProtKB-EC"/>
</dbReference>
<comment type="subunit">
    <text evidence="11">Monomer. Forms a complex with RARG and the SRA1 RNA in the nucleus.</text>
</comment>
<organism evidence="22 23">
    <name type="scientific">Galendromus occidentalis</name>
    <name type="common">western predatory mite</name>
    <dbReference type="NCBI Taxonomy" id="34638"/>
    <lineage>
        <taxon>Eukaryota</taxon>
        <taxon>Metazoa</taxon>
        <taxon>Ecdysozoa</taxon>
        <taxon>Arthropoda</taxon>
        <taxon>Chelicerata</taxon>
        <taxon>Arachnida</taxon>
        <taxon>Acari</taxon>
        <taxon>Parasitiformes</taxon>
        <taxon>Mesostigmata</taxon>
        <taxon>Gamasina</taxon>
        <taxon>Phytoseioidea</taxon>
        <taxon>Phytoseiidae</taxon>
        <taxon>Typhlodrominae</taxon>
        <taxon>Galendromus</taxon>
    </lineage>
</organism>
<dbReference type="CDD" id="cd02568">
    <property type="entry name" value="PseudoU_synth_PUS1_PUS2"/>
    <property type="match status" value="1"/>
</dbReference>
<evidence type="ECO:0000256" key="16">
    <source>
        <dbReference type="ARBA" id="ARBA00080849"/>
    </source>
</evidence>
<comment type="catalytic activity">
    <reaction evidence="8">
        <text>a uridine in tRNA = a pseudouridine in tRNA</text>
        <dbReference type="Rhea" id="RHEA:54572"/>
        <dbReference type="Rhea" id="RHEA-COMP:13339"/>
        <dbReference type="Rhea" id="RHEA-COMP:13934"/>
        <dbReference type="ChEBI" id="CHEBI:65314"/>
        <dbReference type="ChEBI" id="CHEBI:65315"/>
    </reaction>
</comment>
<keyword evidence="4" id="KW-0507">mRNA processing</keyword>
<feature type="active site" description="Nucleophile" evidence="18">
    <location>
        <position position="157"/>
    </location>
</feature>
<evidence type="ECO:0000256" key="12">
    <source>
        <dbReference type="ARBA" id="ARBA00066509"/>
    </source>
</evidence>
<comment type="function">
    <text evidence="10">Pseudouridylate synthase that catalyzes pseudouridylation of tRNAs and mRNAs. Acts on positions 27/28 in the anticodon stem and also positions 34 and 36 in the anticodon of an intron containing tRNA. Also catalyzes pseudouridylation of mRNAs: mediates pseudouridylation of mRNAs with the consensus sequence 5'-UGUAG-3'. Acts as a regulator of pre-mRNA splicing by mediating pseudouridylation of pre-mRNAs at locations associated with alternatively spliced regions. Pseudouridylation of pre-mRNAs near splice sites directly regulates mRNA splicing and mRNA 3'-end processing. Involved in regulation of nuclear receptor activity through pseudouridylation of SRA1 mRNA.</text>
</comment>
<feature type="compositionally biased region" description="Basic and acidic residues" evidence="20">
    <location>
        <begin position="442"/>
        <end position="453"/>
    </location>
</feature>
<evidence type="ECO:0000256" key="10">
    <source>
        <dbReference type="ARBA" id="ARBA00053709"/>
    </source>
</evidence>
<dbReference type="InterPro" id="IPR020094">
    <property type="entry name" value="TruA/RsuA/RluB/E/F_N"/>
</dbReference>
<evidence type="ECO:0000256" key="3">
    <source>
        <dbReference type="ARBA" id="ARBA00009375"/>
    </source>
</evidence>
<evidence type="ECO:0000256" key="1">
    <source>
        <dbReference type="ARBA" id="ARBA00001166"/>
    </source>
</evidence>
<evidence type="ECO:0000256" key="8">
    <source>
        <dbReference type="ARBA" id="ARBA00036943"/>
    </source>
</evidence>
<evidence type="ECO:0000313" key="22">
    <source>
        <dbReference type="Proteomes" id="UP000694867"/>
    </source>
</evidence>
<dbReference type="GO" id="GO:0006397">
    <property type="term" value="P:mRNA processing"/>
    <property type="evidence" value="ECO:0007669"/>
    <property type="project" value="UniProtKB-KW"/>
</dbReference>
<keyword evidence="7" id="KW-0539">Nucleus</keyword>
<evidence type="ECO:0000256" key="13">
    <source>
        <dbReference type="ARBA" id="ARBA00068582"/>
    </source>
</evidence>
<name>A0AAJ7P9Y9_9ACAR</name>
<evidence type="ECO:0000256" key="9">
    <source>
        <dbReference type="ARBA" id="ARBA00052184"/>
    </source>
</evidence>
<dbReference type="GO" id="GO:0003723">
    <property type="term" value="F:RNA binding"/>
    <property type="evidence" value="ECO:0007669"/>
    <property type="project" value="InterPro"/>
</dbReference>
<dbReference type="Proteomes" id="UP000694867">
    <property type="component" value="Unplaced"/>
</dbReference>
<dbReference type="NCBIfam" id="TIGR00071">
    <property type="entry name" value="hisT_truA"/>
    <property type="match status" value="1"/>
</dbReference>
<evidence type="ECO:0000313" key="23">
    <source>
        <dbReference type="RefSeq" id="XP_018495425.1"/>
    </source>
</evidence>
<evidence type="ECO:0000256" key="7">
    <source>
        <dbReference type="ARBA" id="ARBA00023242"/>
    </source>
</evidence>
<evidence type="ECO:0000256" key="20">
    <source>
        <dbReference type="SAM" id="MobiDB-lite"/>
    </source>
</evidence>
<comment type="subcellular location">
    <subcellularLocation>
        <location evidence="2">Nucleus</location>
    </subcellularLocation>
</comment>
<evidence type="ECO:0000256" key="2">
    <source>
        <dbReference type="ARBA" id="ARBA00004123"/>
    </source>
</evidence>
<dbReference type="GO" id="GO:1990481">
    <property type="term" value="P:mRNA pseudouridine synthesis"/>
    <property type="evidence" value="ECO:0007669"/>
    <property type="project" value="TreeGrafter"/>
</dbReference>
<dbReference type="GeneID" id="100905630"/>